<dbReference type="Proteomes" id="UP001623600">
    <property type="component" value="Unassembled WGS sequence"/>
</dbReference>
<protein>
    <submittedName>
        <fullName evidence="1">PD-(D/E)XK nuclease family protein</fullName>
    </submittedName>
</protein>
<gene>
    <name evidence="1" type="ORF">ACJDTP_11555</name>
</gene>
<reference evidence="1 2" key="1">
    <citation type="submission" date="2024-11" db="EMBL/GenBank/DDBJ databases">
        <authorList>
            <person name="Heng Y.C."/>
            <person name="Lim A.C.H."/>
            <person name="Lee J.K.Y."/>
            <person name="Kittelmann S."/>
        </authorList>
    </citation>
    <scope>NUCLEOTIDE SEQUENCE [LARGE SCALE GENOMIC DNA]</scope>
    <source>
        <strain evidence="1 2">WILCCON 0112</strain>
    </source>
</reference>
<evidence type="ECO:0000313" key="1">
    <source>
        <dbReference type="EMBL" id="MFL0165705.1"/>
    </source>
</evidence>
<organism evidence="1 2">
    <name type="scientific">Candidatus Clostridium helianthi</name>
    <dbReference type="NCBI Taxonomy" id="3381660"/>
    <lineage>
        <taxon>Bacteria</taxon>
        <taxon>Bacillati</taxon>
        <taxon>Bacillota</taxon>
        <taxon>Clostridia</taxon>
        <taxon>Eubacteriales</taxon>
        <taxon>Clostridiaceae</taxon>
        <taxon>Clostridium</taxon>
    </lineage>
</organism>
<dbReference type="EMBL" id="JBJIAB010000012">
    <property type="protein sequence ID" value="MFL0165705.1"/>
    <property type="molecule type" value="Genomic_DNA"/>
</dbReference>
<name>A0ABW8S652_9CLOT</name>
<sequence length="415" mass="48648">MRKDNLLREETLIKEAGKLIKANKMTQKYHNSSFNIFTALNIERDEVFTHSNMIYALLNPRENHGMDDIYLKLFLKEIGISKTFLNYSWAVEREWVFENGRIDFFLKCEKMCVAIEMKIDAGDQDKQLFRYEEYSKGVNSNYLIYYLTLDGKYPSEQSAEGMDKRYLRCVSFKEHILNWLKACLGATNQDMTPHSLIKQYLYLIEKLVGEEKMAEAMKSIIKNADDLMAAITIANGLNEIKTEVLVNFMDELNKQFIKKKVEPVEYNREEAEAYYQGSYEPGLVFKIKEYTLAGGKKANFSVCIAVEYNLYYYFAFMENHEYGFYHCMNREEFQKKHSKVFNECNNAIVNILGAIKRRGPGSLLWEYVLDNNGHNYDFKHFSDNCVELKDNYVEEATRIADIIINLKKTVENQLL</sequence>
<proteinExistence type="predicted"/>
<dbReference type="InterPro" id="IPR029470">
    <property type="entry name" value="PDDEXK_4"/>
</dbReference>
<dbReference type="Pfam" id="PF14281">
    <property type="entry name" value="PDDEXK_4"/>
    <property type="match status" value="1"/>
</dbReference>
<keyword evidence="2" id="KW-1185">Reference proteome</keyword>
<comment type="caution">
    <text evidence="1">The sequence shown here is derived from an EMBL/GenBank/DDBJ whole genome shotgun (WGS) entry which is preliminary data.</text>
</comment>
<accession>A0ABW8S652</accession>
<dbReference type="RefSeq" id="WP_406761282.1">
    <property type="nucleotide sequence ID" value="NZ_JBJIAB010000012.1"/>
</dbReference>
<evidence type="ECO:0000313" key="2">
    <source>
        <dbReference type="Proteomes" id="UP001623600"/>
    </source>
</evidence>